<dbReference type="EMBL" id="SZYD01000009">
    <property type="protein sequence ID" value="KAD5317833.1"/>
    <property type="molecule type" value="Genomic_DNA"/>
</dbReference>
<gene>
    <name evidence="2" type="ORF">E3N88_17779</name>
</gene>
<dbReference type="OrthoDB" id="684301at2759"/>
<accession>A0A5N6NUL3</accession>
<organism evidence="2 3">
    <name type="scientific">Mikania micrantha</name>
    <name type="common">bitter vine</name>
    <dbReference type="NCBI Taxonomy" id="192012"/>
    <lineage>
        <taxon>Eukaryota</taxon>
        <taxon>Viridiplantae</taxon>
        <taxon>Streptophyta</taxon>
        <taxon>Embryophyta</taxon>
        <taxon>Tracheophyta</taxon>
        <taxon>Spermatophyta</taxon>
        <taxon>Magnoliopsida</taxon>
        <taxon>eudicotyledons</taxon>
        <taxon>Gunneridae</taxon>
        <taxon>Pentapetalae</taxon>
        <taxon>asterids</taxon>
        <taxon>campanulids</taxon>
        <taxon>Asterales</taxon>
        <taxon>Asteraceae</taxon>
        <taxon>Asteroideae</taxon>
        <taxon>Heliantheae alliance</taxon>
        <taxon>Eupatorieae</taxon>
        <taxon>Mikania</taxon>
    </lineage>
</organism>
<evidence type="ECO:0000313" key="3">
    <source>
        <dbReference type="Proteomes" id="UP000326396"/>
    </source>
</evidence>
<sequence length="215" mass="25011">MSISSSEGLNYWITPPYFLVCADGKAVHGAIQCLLNSISILRNWSIIRHILWELEPTSEEAEIDIIREIPQEWRLKTRLGTIEQPIEVPCESAVRMVKLHREVVVVEEEEEEKEDPMRLEKSTIFVLSDDEESKVNEDLKKEILELKVIIEEIKENEARKRVEDENVELRKIVKSEQELRKIVEVENEKLHAENTLMEGGILDLERLLSKDSVDL</sequence>
<keyword evidence="3" id="KW-1185">Reference proteome</keyword>
<protein>
    <submittedName>
        <fullName evidence="2">Uncharacterized protein</fullName>
    </submittedName>
</protein>
<evidence type="ECO:0000313" key="2">
    <source>
        <dbReference type="EMBL" id="KAD5317833.1"/>
    </source>
</evidence>
<feature type="coiled-coil region" evidence="1">
    <location>
        <begin position="136"/>
        <end position="179"/>
    </location>
</feature>
<evidence type="ECO:0000256" key="1">
    <source>
        <dbReference type="SAM" id="Coils"/>
    </source>
</evidence>
<dbReference type="Proteomes" id="UP000326396">
    <property type="component" value="Linkage Group LG17"/>
</dbReference>
<comment type="caution">
    <text evidence="2">The sequence shown here is derived from an EMBL/GenBank/DDBJ whole genome shotgun (WGS) entry which is preliminary data.</text>
</comment>
<reference evidence="2 3" key="1">
    <citation type="submission" date="2019-05" db="EMBL/GenBank/DDBJ databases">
        <title>Mikania micrantha, genome provides insights into the molecular mechanism of rapid growth.</title>
        <authorList>
            <person name="Liu B."/>
        </authorList>
    </citation>
    <scope>NUCLEOTIDE SEQUENCE [LARGE SCALE GENOMIC DNA]</scope>
    <source>
        <strain evidence="2">NLD-2019</strain>
        <tissue evidence="2">Leaf</tissue>
    </source>
</reference>
<dbReference type="AlphaFoldDB" id="A0A5N6NUL3"/>
<proteinExistence type="predicted"/>
<keyword evidence="1" id="KW-0175">Coiled coil</keyword>
<name>A0A5N6NUL3_9ASTR</name>